<comment type="caution">
    <text evidence="9">The sequence shown here is derived from an EMBL/GenBank/DDBJ whole genome shotgun (WGS) entry which is preliminary data.</text>
</comment>
<dbReference type="GO" id="GO:0005471">
    <property type="term" value="F:ATP:ADP antiporter activity"/>
    <property type="evidence" value="ECO:0007669"/>
    <property type="project" value="InterPro"/>
</dbReference>
<dbReference type="PANTHER" id="PTHR31187">
    <property type="match status" value="1"/>
</dbReference>
<protein>
    <recommendedName>
        <fullName evidence="8">ADP,ATP carrier protein</fullName>
    </recommendedName>
</protein>
<keyword evidence="8" id="KW-0934">Plastid</keyword>
<proteinExistence type="inferred from homology"/>
<name>A0A1J6ITM2_NICAT</name>
<keyword evidence="10" id="KW-1185">Reference proteome</keyword>
<dbReference type="EMBL" id="MJEQ01037183">
    <property type="protein sequence ID" value="OIT08074.1"/>
    <property type="molecule type" value="Genomic_DNA"/>
</dbReference>
<dbReference type="PANTHER" id="PTHR31187:SF7">
    <property type="entry name" value="ADP,ATP CARRIER PROTEIN"/>
    <property type="match status" value="1"/>
</dbReference>
<gene>
    <name evidence="9" type="ORF">A4A49_16523</name>
</gene>
<accession>A0A1J6ITM2</accession>
<dbReference type="Pfam" id="PF03219">
    <property type="entry name" value="TLC"/>
    <property type="match status" value="1"/>
</dbReference>
<sequence>MLRILGNIENKLSASSKTIPETSAHRDVVVSLDHNCAPEDISAAEVDSHLYNGHSSPADDSELLIEMVETEMTRRKIQKAMPASDPTGTSVIAALGETSCDLSVLRDCDGDKENILVSTVNEAKRFYSLLGLRAIVALIIPGRIMTYFYTMRSIWDPGVDRLKIYLFDPCKELAYISWGEAAKVKGKAAIGVVSNPLQDHEGALAPYLTLHNLTTMTLVLLCSNLEDKVLIEDGVMS</sequence>
<evidence type="ECO:0000256" key="8">
    <source>
        <dbReference type="RuleBase" id="RU363121"/>
    </source>
</evidence>
<keyword evidence="4 8" id="KW-0547">Nucleotide-binding</keyword>
<reference evidence="9" key="1">
    <citation type="submission" date="2016-11" db="EMBL/GenBank/DDBJ databases">
        <title>The genome of Nicotiana attenuata.</title>
        <authorList>
            <person name="Xu S."/>
            <person name="Brockmoeller T."/>
            <person name="Gaquerel E."/>
            <person name="Navarro A."/>
            <person name="Kuhl H."/>
            <person name="Gase K."/>
            <person name="Ling Z."/>
            <person name="Zhou W."/>
            <person name="Kreitzer C."/>
            <person name="Stanke M."/>
            <person name="Tang H."/>
            <person name="Lyons E."/>
            <person name="Pandey P."/>
            <person name="Pandey S.P."/>
            <person name="Timmermann B."/>
            <person name="Baldwin I.T."/>
        </authorList>
    </citation>
    <scope>NUCLEOTIDE SEQUENCE [LARGE SCALE GENOMIC DNA]</scope>
    <source>
        <strain evidence="9">UT</strain>
    </source>
</reference>
<dbReference type="AlphaFoldDB" id="A0A1J6ITM2"/>
<comment type="subcellular location">
    <subcellularLocation>
        <location evidence="1">Membrane</location>
        <topology evidence="1">Multi-pass membrane protein</topology>
    </subcellularLocation>
    <subcellularLocation>
        <location evidence="8">Plastid</location>
        <location evidence="8">Chloroplast membrane</location>
        <topology evidence="8">Multi-pass membrane protein</topology>
    </subcellularLocation>
</comment>
<evidence type="ECO:0000256" key="5">
    <source>
        <dbReference type="ARBA" id="ARBA00022840"/>
    </source>
</evidence>
<comment type="similarity">
    <text evidence="8">Belongs to the ADP/ATP translocase tlc family.</text>
</comment>
<keyword evidence="2 8" id="KW-0813">Transport</keyword>
<dbReference type="GO" id="GO:0005524">
    <property type="term" value="F:ATP binding"/>
    <property type="evidence" value="ECO:0007669"/>
    <property type="project" value="UniProtKB-KW"/>
</dbReference>
<evidence type="ECO:0000256" key="3">
    <source>
        <dbReference type="ARBA" id="ARBA00022692"/>
    </source>
</evidence>
<evidence type="ECO:0000313" key="9">
    <source>
        <dbReference type="EMBL" id="OIT08074.1"/>
    </source>
</evidence>
<evidence type="ECO:0000256" key="7">
    <source>
        <dbReference type="ARBA" id="ARBA00023136"/>
    </source>
</evidence>
<evidence type="ECO:0000256" key="6">
    <source>
        <dbReference type="ARBA" id="ARBA00022989"/>
    </source>
</evidence>
<evidence type="ECO:0000256" key="1">
    <source>
        <dbReference type="ARBA" id="ARBA00004141"/>
    </source>
</evidence>
<dbReference type="Gramene" id="OIT08074">
    <property type="protein sequence ID" value="OIT08074"/>
    <property type="gene ID" value="A4A49_16523"/>
</dbReference>
<dbReference type="GO" id="GO:0031969">
    <property type="term" value="C:chloroplast membrane"/>
    <property type="evidence" value="ECO:0007669"/>
    <property type="project" value="UniProtKB-SubCell"/>
</dbReference>
<evidence type="ECO:0000256" key="2">
    <source>
        <dbReference type="ARBA" id="ARBA00022448"/>
    </source>
</evidence>
<keyword evidence="6" id="KW-1133">Transmembrane helix</keyword>
<keyword evidence="5 8" id="KW-0067">ATP-binding</keyword>
<keyword evidence="3" id="KW-0812">Transmembrane</keyword>
<evidence type="ECO:0000256" key="4">
    <source>
        <dbReference type="ARBA" id="ARBA00022741"/>
    </source>
</evidence>
<keyword evidence="8" id="KW-0150">Chloroplast</keyword>
<organism evidence="9 10">
    <name type="scientific">Nicotiana attenuata</name>
    <name type="common">Coyote tobacco</name>
    <dbReference type="NCBI Taxonomy" id="49451"/>
    <lineage>
        <taxon>Eukaryota</taxon>
        <taxon>Viridiplantae</taxon>
        <taxon>Streptophyta</taxon>
        <taxon>Embryophyta</taxon>
        <taxon>Tracheophyta</taxon>
        <taxon>Spermatophyta</taxon>
        <taxon>Magnoliopsida</taxon>
        <taxon>eudicotyledons</taxon>
        <taxon>Gunneridae</taxon>
        <taxon>Pentapetalae</taxon>
        <taxon>asterids</taxon>
        <taxon>lamiids</taxon>
        <taxon>Solanales</taxon>
        <taxon>Solanaceae</taxon>
        <taxon>Nicotianoideae</taxon>
        <taxon>Nicotianeae</taxon>
        <taxon>Nicotiana</taxon>
    </lineage>
</organism>
<evidence type="ECO:0000313" key="10">
    <source>
        <dbReference type="Proteomes" id="UP000187609"/>
    </source>
</evidence>
<dbReference type="InterPro" id="IPR004667">
    <property type="entry name" value="ADP_ATP_car_bac_type"/>
</dbReference>
<dbReference type="Proteomes" id="UP000187609">
    <property type="component" value="Unassembled WGS sequence"/>
</dbReference>
<keyword evidence="7" id="KW-0472">Membrane</keyword>